<feature type="non-terminal residue" evidence="2">
    <location>
        <position position="1"/>
    </location>
</feature>
<feature type="compositionally biased region" description="Basic and acidic residues" evidence="1">
    <location>
        <begin position="92"/>
        <end position="101"/>
    </location>
</feature>
<accession>A0AAV6MI81</accession>
<reference evidence="2 3" key="1">
    <citation type="journal article" date="2021" name="Hortic Res">
        <title>The domestication of Cucurbita argyrosperma as revealed by the genome of its wild relative.</title>
        <authorList>
            <person name="Barrera-Redondo J."/>
            <person name="Sanchez-de la Vega G."/>
            <person name="Aguirre-Liguori J.A."/>
            <person name="Castellanos-Morales G."/>
            <person name="Gutierrez-Guerrero Y.T."/>
            <person name="Aguirre-Dugua X."/>
            <person name="Aguirre-Planter E."/>
            <person name="Tenaillon M.I."/>
            <person name="Lira-Saade R."/>
            <person name="Eguiarte L.E."/>
        </authorList>
    </citation>
    <scope>NUCLEOTIDE SEQUENCE [LARGE SCALE GENOMIC DNA]</scope>
    <source>
        <strain evidence="2">JBR-2021</strain>
    </source>
</reference>
<dbReference type="Proteomes" id="UP000685013">
    <property type="component" value="Chromosome 14"/>
</dbReference>
<feature type="compositionally biased region" description="Polar residues" evidence="1">
    <location>
        <begin position="1"/>
        <end position="11"/>
    </location>
</feature>
<sequence length="101" mass="11120">MQPTRPCSTNLRPRHLQCPKSKSSKLTLLLQPAIRAPAPAHPTTHASILKAAPHMSAPPCATSPPYNQRLLPLSQLDSAQRNSSAKNSSSRLDIRNVYKFR</sequence>
<dbReference type="EMBL" id="JAGKQH010000014">
    <property type="protein sequence ID" value="KAG6581667.1"/>
    <property type="molecule type" value="Genomic_DNA"/>
</dbReference>
<protein>
    <submittedName>
        <fullName evidence="2">Uncharacterized protein</fullName>
    </submittedName>
</protein>
<feature type="compositionally biased region" description="Polar residues" evidence="1">
    <location>
        <begin position="75"/>
        <end position="91"/>
    </location>
</feature>
<evidence type="ECO:0000313" key="3">
    <source>
        <dbReference type="Proteomes" id="UP000685013"/>
    </source>
</evidence>
<name>A0AAV6MI81_9ROSI</name>
<proteinExistence type="predicted"/>
<feature type="region of interest" description="Disordered" evidence="1">
    <location>
        <begin position="38"/>
        <end position="101"/>
    </location>
</feature>
<evidence type="ECO:0000256" key="1">
    <source>
        <dbReference type="SAM" id="MobiDB-lite"/>
    </source>
</evidence>
<feature type="region of interest" description="Disordered" evidence="1">
    <location>
        <begin position="1"/>
        <end position="22"/>
    </location>
</feature>
<gene>
    <name evidence="2" type="ORF">SDJN03_21669</name>
</gene>
<comment type="caution">
    <text evidence="2">The sequence shown here is derived from an EMBL/GenBank/DDBJ whole genome shotgun (WGS) entry which is preliminary data.</text>
</comment>
<keyword evidence="3" id="KW-1185">Reference proteome</keyword>
<evidence type="ECO:0000313" key="2">
    <source>
        <dbReference type="EMBL" id="KAG6581667.1"/>
    </source>
</evidence>
<dbReference type="AlphaFoldDB" id="A0AAV6MI81"/>
<organism evidence="2 3">
    <name type="scientific">Cucurbita argyrosperma subsp. sororia</name>
    <dbReference type="NCBI Taxonomy" id="37648"/>
    <lineage>
        <taxon>Eukaryota</taxon>
        <taxon>Viridiplantae</taxon>
        <taxon>Streptophyta</taxon>
        <taxon>Embryophyta</taxon>
        <taxon>Tracheophyta</taxon>
        <taxon>Spermatophyta</taxon>
        <taxon>Magnoliopsida</taxon>
        <taxon>eudicotyledons</taxon>
        <taxon>Gunneridae</taxon>
        <taxon>Pentapetalae</taxon>
        <taxon>rosids</taxon>
        <taxon>fabids</taxon>
        <taxon>Cucurbitales</taxon>
        <taxon>Cucurbitaceae</taxon>
        <taxon>Cucurbiteae</taxon>
        <taxon>Cucurbita</taxon>
    </lineage>
</organism>